<dbReference type="InterPro" id="IPR051633">
    <property type="entry name" value="AceTr"/>
</dbReference>
<dbReference type="PANTHER" id="PTHR31123:SF1">
    <property type="entry name" value="ACCUMULATION OF DYADS PROTEIN 2-RELATED"/>
    <property type="match status" value="1"/>
</dbReference>
<evidence type="ECO:0000256" key="3">
    <source>
        <dbReference type="ARBA" id="ARBA00022692"/>
    </source>
</evidence>
<feature type="compositionally biased region" description="Low complexity" evidence="6">
    <location>
        <begin position="21"/>
        <end position="33"/>
    </location>
</feature>
<organism evidence="8 9">
    <name type="scientific">Petropleomorpha daqingensis</name>
    <dbReference type="NCBI Taxonomy" id="2026353"/>
    <lineage>
        <taxon>Bacteria</taxon>
        <taxon>Bacillati</taxon>
        <taxon>Actinomycetota</taxon>
        <taxon>Actinomycetes</taxon>
        <taxon>Geodermatophilales</taxon>
        <taxon>Geodermatophilaceae</taxon>
        <taxon>Petropleomorpha</taxon>
    </lineage>
</organism>
<protein>
    <recommendedName>
        <fullName evidence="10">Succinate-acetate transporter protein</fullName>
    </recommendedName>
</protein>
<reference evidence="8 9" key="1">
    <citation type="submission" date="2020-07" db="EMBL/GenBank/DDBJ databases">
        <title>Sequencing the genomes of 1000 actinobacteria strains.</title>
        <authorList>
            <person name="Klenk H.-P."/>
        </authorList>
    </citation>
    <scope>NUCLEOTIDE SEQUENCE [LARGE SCALE GENOMIC DNA]</scope>
    <source>
        <strain evidence="8 9">DSM 104001</strain>
    </source>
</reference>
<dbReference type="Proteomes" id="UP000541969">
    <property type="component" value="Unassembled WGS sequence"/>
</dbReference>
<feature type="compositionally biased region" description="Polar residues" evidence="6">
    <location>
        <begin position="1"/>
        <end position="14"/>
    </location>
</feature>
<evidence type="ECO:0000313" key="9">
    <source>
        <dbReference type="Proteomes" id="UP000541969"/>
    </source>
</evidence>
<keyword evidence="5 7" id="KW-0472">Membrane</keyword>
<gene>
    <name evidence="8" type="ORF">GGQ55_002081</name>
</gene>
<sequence length="227" mass="22820">MSQTIDSPAGSVTQEVPGPRVPTESVPEAVAAAPEPAPVGDPGVIGLPAFLVGAIALALVLVGFVPPAAGAASIPIIMSATSVGLLIATIWAARLGQNAVAGVYGAFAGFWLSYAALVLGLGHNWFAIATGAAARSQELFLIAWLVIFALLTLGGLRLPAVYPVLFALVVVVIVLVLVGTSAPSVAALKTAGYVLFVIIAMGAYLFVNSMSTATGGRALPLGPPILK</sequence>
<comment type="similarity">
    <text evidence="2">Belongs to the acetate uptake transporter (AceTr) (TC 2.A.96) family.</text>
</comment>
<evidence type="ECO:0000256" key="2">
    <source>
        <dbReference type="ARBA" id="ARBA00005587"/>
    </source>
</evidence>
<keyword evidence="3 7" id="KW-0812">Transmembrane</keyword>
<dbReference type="Pfam" id="PF01184">
    <property type="entry name" value="Gpr1_Fun34_YaaH"/>
    <property type="match status" value="1"/>
</dbReference>
<keyword evidence="9" id="KW-1185">Reference proteome</keyword>
<dbReference type="AlphaFoldDB" id="A0A853CII7"/>
<name>A0A853CII7_9ACTN</name>
<dbReference type="EMBL" id="JACBZT010000001">
    <property type="protein sequence ID" value="NYJ05803.1"/>
    <property type="molecule type" value="Genomic_DNA"/>
</dbReference>
<dbReference type="InterPro" id="IPR000791">
    <property type="entry name" value="Gpr1/Fun34/SatP-like"/>
</dbReference>
<proteinExistence type="inferred from homology"/>
<feature type="transmembrane region" description="Helical" evidence="7">
    <location>
        <begin position="160"/>
        <end position="178"/>
    </location>
</feature>
<evidence type="ECO:0000256" key="1">
    <source>
        <dbReference type="ARBA" id="ARBA00004141"/>
    </source>
</evidence>
<evidence type="ECO:0000313" key="8">
    <source>
        <dbReference type="EMBL" id="NYJ05803.1"/>
    </source>
</evidence>
<dbReference type="GO" id="GO:0005886">
    <property type="term" value="C:plasma membrane"/>
    <property type="evidence" value="ECO:0007669"/>
    <property type="project" value="TreeGrafter"/>
</dbReference>
<dbReference type="GO" id="GO:0015123">
    <property type="term" value="F:acetate transmembrane transporter activity"/>
    <property type="evidence" value="ECO:0007669"/>
    <property type="project" value="TreeGrafter"/>
</dbReference>
<evidence type="ECO:0000256" key="6">
    <source>
        <dbReference type="SAM" id="MobiDB-lite"/>
    </source>
</evidence>
<feature type="transmembrane region" description="Helical" evidence="7">
    <location>
        <begin position="72"/>
        <end position="93"/>
    </location>
</feature>
<evidence type="ECO:0000256" key="4">
    <source>
        <dbReference type="ARBA" id="ARBA00022989"/>
    </source>
</evidence>
<keyword evidence="4 7" id="KW-1133">Transmembrane helix</keyword>
<feature type="transmembrane region" description="Helical" evidence="7">
    <location>
        <begin position="190"/>
        <end position="207"/>
    </location>
</feature>
<evidence type="ECO:0000256" key="5">
    <source>
        <dbReference type="ARBA" id="ARBA00023136"/>
    </source>
</evidence>
<comment type="caution">
    <text evidence="8">The sequence shown here is derived from an EMBL/GenBank/DDBJ whole genome shotgun (WGS) entry which is preliminary data.</text>
</comment>
<dbReference type="PANTHER" id="PTHR31123">
    <property type="entry name" value="ACCUMULATION OF DYADS PROTEIN 2-RELATED"/>
    <property type="match status" value="1"/>
</dbReference>
<feature type="region of interest" description="Disordered" evidence="6">
    <location>
        <begin position="1"/>
        <end position="33"/>
    </location>
</feature>
<accession>A0A853CII7</accession>
<comment type="subcellular location">
    <subcellularLocation>
        <location evidence="1">Membrane</location>
        <topology evidence="1">Multi-pass membrane protein</topology>
    </subcellularLocation>
</comment>
<feature type="transmembrane region" description="Helical" evidence="7">
    <location>
        <begin position="99"/>
        <end position="126"/>
    </location>
</feature>
<dbReference type="RefSeq" id="WP_179716452.1">
    <property type="nucleotide sequence ID" value="NZ_JACBZT010000001.1"/>
</dbReference>
<evidence type="ECO:0000256" key="7">
    <source>
        <dbReference type="SAM" id="Phobius"/>
    </source>
</evidence>
<feature type="transmembrane region" description="Helical" evidence="7">
    <location>
        <begin position="44"/>
        <end position="65"/>
    </location>
</feature>
<evidence type="ECO:0008006" key="10">
    <source>
        <dbReference type="Google" id="ProtNLM"/>
    </source>
</evidence>
<feature type="transmembrane region" description="Helical" evidence="7">
    <location>
        <begin position="138"/>
        <end position="154"/>
    </location>
</feature>